<dbReference type="GO" id="GO:0035720">
    <property type="term" value="P:intraciliary anterograde transport"/>
    <property type="evidence" value="ECO:0007669"/>
    <property type="project" value="TreeGrafter"/>
</dbReference>
<dbReference type="Proteomes" id="UP000243217">
    <property type="component" value="Unassembled WGS sequence"/>
</dbReference>
<keyword evidence="3" id="KW-0677">Repeat</keyword>
<comment type="subcellular location">
    <subcellularLocation>
        <location evidence="1">Cell projection</location>
        <location evidence="1">Cilium</location>
    </subcellularLocation>
</comment>
<dbReference type="STRING" id="74557.A0A1W0A5W0"/>
<dbReference type="GO" id="GO:0120170">
    <property type="term" value="F:intraciliary transport particle B binding"/>
    <property type="evidence" value="ECO:0007669"/>
    <property type="project" value="TreeGrafter"/>
</dbReference>
<evidence type="ECO:0008006" key="9">
    <source>
        <dbReference type="Google" id="ProtNLM"/>
    </source>
</evidence>
<dbReference type="GO" id="GO:0030992">
    <property type="term" value="C:intraciliary transport particle B"/>
    <property type="evidence" value="ECO:0007669"/>
    <property type="project" value="TreeGrafter"/>
</dbReference>
<evidence type="ECO:0000256" key="5">
    <source>
        <dbReference type="ARBA" id="ARBA00023273"/>
    </source>
</evidence>
<comment type="caution">
    <text evidence="7">The sequence shown here is derived from an EMBL/GenBank/DDBJ whole genome shotgun (WGS) entry which is preliminary data.</text>
</comment>
<sequence length="559" mass="64583">MPNVRKPGAQKANQDKNKKKWDLDKYISNRDYTGAMTLLEFQAQSNCTRLNRLWQAYCCFYLGHYQLALQHYQNALNDQDELEQDIKDYLHLQCAVCHLYLQAYDCVNDILMTCLPSKISNPILQAHRFRLELVIAQRQDKSMTVASRLSQLLSASIPDQLTAAAILFRQRNFQGASDIYKRLAAKDEGKRAAIQVYLAMTYYCLEYYDVAMELLNTYLSFDPHSLVAQNLRACCLYHLADGFAAEQSLSSTTIQTNGHVLLEHNLMAFRDYSLNVWTSLFGIVPEALLNAAIYHLKRHQLQQAYMLLERLEPSQPIEYTLKGIVHCWKGQEENNSESQEHLFLAEKFFETIGAAPNECDTIRGRQCMASFYLLRKEYETAVTYLKSISIYHVKNDAFNWNYGMALAAMGCYSEGESVLSQIQDPNWKNRYTYCAWLARCHIRSIQQSHLAWEMYLNMQESKDALDLLKLIANEYYLMADYYFAAKSFDVLERVDPDPEYWEAKRGACIGYFNKSISGKCDPVKLLHVLTMLENSKHSQGISMAKTLKSWCEVNQFLPT</sequence>
<dbReference type="AlphaFoldDB" id="A0A1W0A5W0"/>
<evidence type="ECO:0000313" key="8">
    <source>
        <dbReference type="Proteomes" id="UP000243217"/>
    </source>
</evidence>
<dbReference type="InterPro" id="IPR030511">
    <property type="entry name" value="TTC26"/>
</dbReference>
<dbReference type="EMBL" id="JNBS01000443">
    <property type="protein sequence ID" value="OQS05571.1"/>
    <property type="molecule type" value="Genomic_DNA"/>
</dbReference>
<dbReference type="GO" id="GO:0036064">
    <property type="term" value="C:ciliary basal body"/>
    <property type="evidence" value="ECO:0007669"/>
    <property type="project" value="TreeGrafter"/>
</dbReference>
<evidence type="ECO:0000256" key="3">
    <source>
        <dbReference type="ARBA" id="ARBA00022737"/>
    </source>
</evidence>
<name>A0A1W0A5W0_9STRA</name>
<keyword evidence="6" id="KW-0175">Coiled coil</keyword>
<evidence type="ECO:0000313" key="7">
    <source>
        <dbReference type="EMBL" id="OQS05571.1"/>
    </source>
</evidence>
<dbReference type="PANTHER" id="PTHR14781:SF0">
    <property type="entry name" value="INTRAFLAGELLAR TRANSPORT PROTEIN 56"/>
    <property type="match status" value="1"/>
</dbReference>
<accession>A0A1W0A5W0</accession>
<dbReference type="GO" id="GO:0035735">
    <property type="term" value="P:intraciliary transport involved in cilium assembly"/>
    <property type="evidence" value="ECO:0007669"/>
    <property type="project" value="TreeGrafter"/>
</dbReference>
<protein>
    <recommendedName>
        <fullName evidence="9">Tetratricopeptide repeat protein 26</fullName>
    </recommendedName>
</protein>
<dbReference type="Gene3D" id="1.25.40.10">
    <property type="entry name" value="Tetratricopeptide repeat domain"/>
    <property type="match status" value="2"/>
</dbReference>
<dbReference type="OrthoDB" id="95390at2759"/>
<dbReference type="SUPFAM" id="SSF48452">
    <property type="entry name" value="TPR-like"/>
    <property type="match status" value="2"/>
</dbReference>
<dbReference type="GO" id="GO:0097546">
    <property type="term" value="C:ciliary base"/>
    <property type="evidence" value="ECO:0007669"/>
    <property type="project" value="TreeGrafter"/>
</dbReference>
<evidence type="ECO:0000256" key="6">
    <source>
        <dbReference type="SAM" id="Coils"/>
    </source>
</evidence>
<feature type="coiled-coil region" evidence="6">
    <location>
        <begin position="65"/>
        <end position="92"/>
    </location>
</feature>
<evidence type="ECO:0000256" key="1">
    <source>
        <dbReference type="ARBA" id="ARBA00004138"/>
    </source>
</evidence>
<proteinExistence type="inferred from homology"/>
<keyword evidence="4" id="KW-0802">TPR repeat</keyword>
<evidence type="ECO:0000256" key="2">
    <source>
        <dbReference type="ARBA" id="ARBA00007834"/>
    </source>
</evidence>
<evidence type="ECO:0000256" key="4">
    <source>
        <dbReference type="ARBA" id="ARBA00022803"/>
    </source>
</evidence>
<keyword evidence="8" id="KW-1185">Reference proteome</keyword>
<gene>
    <name evidence="7" type="ORF">THRCLA_02326</name>
</gene>
<dbReference type="PANTHER" id="PTHR14781">
    <property type="entry name" value="INTRAFLAGELLAR TRANSPORT PROTEIN 56"/>
    <property type="match status" value="1"/>
</dbReference>
<reference evidence="7 8" key="1">
    <citation type="journal article" date="2014" name="Genome Biol. Evol.">
        <title>The secreted proteins of Achlya hypogyna and Thraustotheca clavata identify the ancestral oomycete secretome and reveal gene acquisitions by horizontal gene transfer.</title>
        <authorList>
            <person name="Misner I."/>
            <person name="Blouin N."/>
            <person name="Leonard G."/>
            <person name="Richards T.A."/>
            <person name="Lane C.E."/>
        </authorList>
    </citation>
    <scope>NUCLEOTIDE SEQUENCE [LARGE SCALE GENOMIC DNA]</scope>
    <source>
        <strain evidence="7 8">ATCC 34112</strain>
    </source>
</reference>
<dbReference type="InterPro" id="IPR011990">
    <property type="entry name" value="TPR-like_helical_dom_sf"/>
</dbReference>
<keyword evidence="5" id="KW-0966">Cell projection</keyword>
<organism evidence="7 8">
    <name type="scientific">Thraustotheca clavata</name>
    <dbReference type="NCBI Taxonomy" id="74557"/>
    <lineage>
        <taxon>Eukaryota</taxon>
        <taxon>Sar</taxon>
        <taxon>Stramenopiles</taxon>
        <taxon>Oomycota</taxon>
        <taxon>Saprolegniomycetes</taxon>
        <taxon>Saprolegniales</taxon>
        <taxon>Achlyaceae</taxon>
        <taxon>Thraustotheca</taxon>
    </lineage>
</organism>
<comment type="similarity">
    <text evidence="2">Belongs to the IFT56 family.</text>
</comment>